<dbReference type="FunCoup" id="A0A6N7ET23">
    <property type="interactions" value="133"/>
</dbReference>
<keyword evidence="3 6" id="KW-0812">Transmembrane</keyword>
<evidence type="ECO:0000256" key="1">
    <source>
        <dbReference type="ARBA" id="ARBA00004651"/>
    </source>
</evidence>
<dbReference type="Proteomes" id="UP000471298">
    <property type="component" value="Unassembled WGS sequence"/>
</dbReference>
<accession>A0A6N7ET23</accession>
<organism evidence="9 10">
    <name type="scientific">Ostreibacterium oceani</name>
    <dbReference type="NCBI Taxonomy" id="2654998"/>
    <lineage>
        <taxon>Bacteria</taxon>
        <taxon>Pseudomonadati</taxon>
        <taxon>Pseudomonadota</taxon>
        <taxon>Gammaproteobacteria</taxon>
        <taxon>Cardiobacteriales</taxon>
        <taxon>Ostreibacteriaceae</taxon>
        <taxon>Ostreibacterium</taxon>
    </lineage>
</organism>
<feature type="domain" description="ABC3 transporter permease C-terminal" evidence="7">
    <location>
        <begin position="719"/>
        <end position="832"/>
    </location>
</feature>
<keyword evidence="2" id="KW-1003">Cell membrane</keyword>
<proteinExistence type="predicted"/>
<feature type="transmembrane region" description="Helical" evidence="6">
    <location>
        <begin position="427"/>
        <end position="450"/>
    </location>
</feature>
<evidence type="ECO:0000313" key="10">
    <source>
        <dbReference type="Proteomes" id="UP000471298"/>
    </source>
</evidence>
<evidence type="ECO:0000313" key="9">
    <source>
        <dbReference type="EMBL" id="MPV85701.1"/>
    </source>
</evidence>
<evidence type="ECO:0000256" key="5">
    <source>
        <dbReference type="ARBA" id="ARBA00023136"/>
    </source>
</evidence>
<evidence type="ECO:0000256" key="4">
    <source>
        <dbReference type="ARBA" id="ARBA00022989"/>
    </source>
</evidence>
<dbReference type="InterPro" id="IPR003838">
    <property type="entry name" value="ABC3_permease_C"/>
</dbReference>
<evidence type="ECO:0000259" key="7">
    <source>
        <dbReference type="Pfam" id="PF02687"/>
    </source>
</evidence>
<dbReference type="InParanoid" id="A0A6N7ET23"/>
<dbReference type="InterPro" id="IPR038766">
    <property type="entry name" value="Membrane_comp_ABC_pdt"/>
</dbReference>
<protein>
    <submittedName>
        <fullName evidence="9">FtsX-like permease family protein</fullName>
    </submittedName>
</protein>
<feature type="transmembrane region" description="Helical" evidence="6">
    <location>
        <begin position="358"/>
        <end position="381"/>
    </location>
</feature>
<evidence type="ECO:0000259" key="8">
    <source>
        <dbReference type="Pfam" id="PF12704"/>
    </source>
</evidence>
<dbReference type="Pfam" id="PF02687">
    <property type="entry name" value="FtsX"/>
    <property type="match status" value="2"/>
</dbReference>
<feature type="transmembrane region" description="Helical" evidence="6">
    <location>
        <begin position="714"/>
        <end position="735"/>
    </location>
</feature>
<feature type="transmembrane region" description="Helical" evidence="6">
    <location>
        <begin position="478"/>
        <end position="498"/>
    </location>
</feature>
<keyword evidence="4 6" id="KW-1133">Transmembrane helix</keyword>
<sequence length="839" mass="93015">MKAELRQQAIRWNLLRFAFKQLYREWKSGQLWVLTLALVTAIASHTAIGHFSDRIGRAIASNANNLIAGDLIVSSYRPFEPTLSEKALAIGANVAEKRNLTTMSSANDAFLLANITAVSPNYPLKGDIQIADALYADAYAVKHPPSQDGAWVDARILTQLDLAIGDTLRLGNKDFTVTKVLIQTLDSSGGFYNLTPRILINLNDLGSTGIAQPGSRVQHQLMFTGDTRQIESLRTALTPLLKSGERLRSIDEERPGIAQALDRANQYTGLASLVALLLAAVAVAGSGRHYIQRHFDTSALMRCIGASQAFTVSTFVIQLLAIACLCGLLGNLLGWSIQQGLIWMIRDLLPNDIPASRFNTVISGMLLSFIMLLGFTLPSLIRLKNVSPSKVLRNDLLPLPLSSWLTYAGAVVLIVGLMWLYTGNLTLTLSVTIGAAIVLGVSILMIRLLYQLLGRLLPYFPNVMRPGMRHFLRRNWTTSAQTIAFGLTIMALMLIFSIRTNLINTWQTSVPLDAPNHFVINLQKDDKAAYIEFLHKLAIKETPAFPVVRGRLTQINAQPVNEVVSQENQDHESIRRELNLTWATELPADNRITQGSWWHKDEAQPLVSVEADIAKDLNIRIGDQLTFVTGAKTWQAQVSSLREVDWGNFKPNFYMIFTPATLDGLPSTWLHSFYLPKTEKHQLVDLVRLFPAVSVIELDIVLAQARHIINQVTLVLQALLLFVLLAAFSVTLSELKSSLSQRIREGAIIRTLGAGSHQIRLAQWTEFAAIGVFSGMVGMLGTDIINRLIYKRLFDITYESSLLMWITVITLSALIIGLLGVYNSREVIRNSPITSLRDN</sequence>
<feature type="transmembrane region" description="Helical" evidence="6">
    <location>
        <begin position="270"/>
        <end position="291"/>
    </location>
</feature>
<keyword evidence="10" id="KW-1185">Reference proteome</keyword>
<reference evidence="9 10" key="1">
    <citation type="submission" date="2019-10" db="EMBL/GenBank/DDBJ databases">
        <title>Cardiobacteriales fam. a chemoheterotrophic member of the order Cardiobacteriales, and proposal of Cardiobacteriales fam. nov.</title>
        <authorList>
            <person name="Wang C."/>
        </authorList>
    </citation>
    <scope>NUCLEOTIDE SEQUENCE [LARGE SCALE GENOMIC DNA]</scope>
    <source>
        <strain evidence="9 10">ML27</strain>
    </source>
</reference>
<dbReference type="Pfam" id="PF12704">
    <property type="entry name" value="MacB_PCD"/>
    <property type="match status" value="1"/>
</dbReference>
<evidence type="ECO:0000256" key="6">
    <source>
        <dbReference type="SAM" id="Phobius"/>
    </source>
</evidence>
<feature type="transmembrane region" description="Helical" evidence="6">
    <location>
        <begin position="312"/>
        <end position="338"/>
    </location>
</feature>
<feature type="domain" description="MacB-like periplasmic core" evidence="8">
    <location>
        <begin position="35"/>
        <end position="214"/>
    </location>
</feature>
<dbReference type="RefSeq" id="WP_152809188.1">
    <property type="nucleotide sequence ID" value="NZ_WHNW01000002.1"/>
</dbReference>
<evidence type="ECO:0000256" key="3">
    <source>
        <dbReference type="ARBA" id="ARBA00022692"/>
    </source>
</evidence>
<feature type="transmembrane region" description="Helical" evidence="6">
    <location>
        <begin position="767"/>
        <end position="790"/>
    </location>
</feature>
<evidence type="ECO:0000256" key="2">
    <source>
        <dbReference type="ARBA" id="ARBA00022475"/>
    </source>
</evidence>
<comment type="caution">
    <text evidence="9">The sequence shown here is derived from an EMBL/GenBank/DDBJ whole genome shotgun (WGS) entry which is preliminary data.</text>
</comment>
<dbReference type="PANTHER" id="PTHR30287:SF1">
    <property type="entry name" value="INNER MEMBRANE PROTEIN"/>
    <property type="match status" value="1"/>
</dbReference>
<name>A0A6N7ET23_9GAMM</name>
<dbReference type="GO" id="GO:0005886">
    <property type="term" value="C:plasma membrane"/>
    <property type="evidence" value="ECO:0007669"/>
    <property type="project" value="UniProtKB-SubCell"/>
</dbReference>
<dbReference type="EMBL" id="WHNW01000002">
    <property type="protein sequence ID" value="MPV85701.1"/>
    <property type="molecule type" value="Genomic_DNA"/>
</dbReference>
<dbReference type="AlphaFoldDB" id="A0A6N7ET23"/>
<comment type="subcellular location">
    <subcellularLocation>
        <location evidence="1">Cell membrane</location>
        <topology evidence="1">Multi-pass membrane protein</topology>
    </subcellularLocation>
</comment>
<feature type="transmembrane region" description="Helical" evidence="6">
    <location>
        <begin position="401"/>
        <end position="421"/>
    </location>
</feature>
<feature type="domain" description="ABC3 transporter permease C-terminal" evidence="7">
    <location>
        <begin position="270"/>
        <end position="386"/>
    </location>
</feature>
<gene>
    <name evidence="9" type="ORF">GCU85_02975</name>
</gene>
<dbReference type="PANTHER" id="PTHR30287">
    <property type="entry name" value="MEMBRANE COMPONENT OF PREDICTED ABC SUPERFAMILY METABOLITE UPTAKE TRANSPORTER"/>
    <property type="match status" value="1"/>
</dbReference>
<keyword evidence="5 6" id="KW-0472">Membrane</keyword>
<dbReference type="InterPro" id="IPR025857">
    <property type="entry name" value="MacB_PCD"/>
</dbReference>
<feature type="transmembrane region" description="Helical" evidence="6">
    <location>
        <begin position="802"/>
        <end position="822"/>
    </location>
</feature>